<protein>
    <submittedName>
        <fullName evidence="3">Outer membrane lipoprotein-sorting protein</fullName>
    </submittedName>
</protein>
<comment type="caution">
    <text evidence="3">The sequence shown here is derived from an EMBL/GenBank/DDBJ whole genome shotgun (WGS) entry which is preliminary data.</text>
</comment>
<dbReference type="EMBL" id="DSOL01000149">
    <property type="protein sequence ID" value="HEN28052.1"/>
    <property type="molecule type" value="Genomic_DNA"/>
</dbReference>
<dbReference type="Pfam" id="PF17131">
    <property type="entry name" value="LolA_like"/>
    <property type="match status" value="1"/>
</dbReference>
<dbReference type="EMBL" id="DTDJ01000024">
    <property type="protein sequence ID" value="HGL17299.1"/>
    <property type="molecule type" value="Genomic_DNA"/>
</dbReference>
<reference evidence="3" key="1">
    <citation type="journal article" date="2020" name="mSystems">
        <title>Genome- and Community-Level Interaction Insights into Carbon Utilization and Element Cycling Functions of Hydrothermarchaeota in Hydrothermal Sediment.</title>
        <authorList>
            <person name="Zhou Z."/>
            <person name="Liu Y."/>
            <person name="Xu W."/>
            <person name="Pan J."/>
            <person name="Luo Z.H."/>
            <person name="Li M."/>
        </authorList>
    </citation>
    <scope>NUCLEOTIDE SEQUENCE [LARGE SCALE GENOMIC DNA]</scope>
    <source>
        <strain evidence="3">SpSt-34</strain>
        <strain evidence="4">SpSt-69</strain>
    </source>
</reference>
<sequence length="242" mass="28405">MLWRCFMNFKNCTVLVLLGLLFAGEDATLNKIITTQSQKYDKIKDMTMVMVAPEVGEIKIMRKGVKSRTEMEMPIGEGKKIPSIIVFDSLEYWMISPLIGKRKISSSEANTYEEERWWEKVKEPKILGSENLNGRDCFIVEYKNDSGKETTKLWVDKKEYLLVKSETTQKKNKITNIYSDFREVYDDLKMPFKIEIYENGKLVNTINFKEIKVNQKLSDDLFNIDKIEVRHLTPQELMELMK</sequence>
<organism evidence="3">
    <name type="scientific">candidate division WOR-3 bacterium</name>
    <dbReference type="NCBI Taxonomy" id="2052148"/>
    <lineage>
        <taxon>Bacteria</taxon>
        <taxon>Bacteria division WOR-3</taxon>
    </lineage>
</organism>
<dbReference type="AlphaFoldDB" id="A0A7C2P0Y4"/>
<feature type="chain" id="PRO_5039820241" evidence="1">
    <location>
        <begin position="24"/>
        <end position="242"/>
    </location>
</feature>
<evidence type="ECO:0000256" key="1">
    <source>
        <dbReference type="SAM" id="SignalP"/>
    </source>
</evidence>
<feature type="domain" description="Uncharacterized protein TP-0789" evidence="2">
    <location>
        <begin position="121"/>
        <end position="226"/>
    </location>
</feature>
<evidence type="ECO:0000313" key="3">
    <source>
        <dbReference type="EMBL" id="HEN28052.1"/>
    </source>
</evidence>
<evidence type="ECO:0000313" key="4">
    <source>
        <dbReference type="EMBL" id="HGL17299.1"/>
    </source>
</evidence>
<dbReference type="InterPro" id="IPR033399">
    <property type="entry name" value="TP_0789-like"/>
</dbReference>
<name>A0A7C2P0Y4_UNCW3</name>
<accession>A0A7C2P0Y4</accession>
<gene>
    <name evidence="3" type="ORF">ENQ77_05250</name>
    <name evidence="4" type="ORF">ENU66_03065</name>
</gene>
<feature type="signal peptide" evidence="1">
    <location>
        <begin position="1"/>
        <end position="23"/>
    </location>
</feature>
<keyword evidence="3" id="KW-0449">Lipoprotein</keyword>
<dbReference type="Gene3D" id="2.50.20.10">
    <property type="entry name" value="Lipoprotein localisation LolA/LolB/LppX"/>
    <property type="match status" value="1"/>
</dbReference>
<proteinExistence type="predicted"/>
<keyword evidence="1" id="KW-0732">Signal</keyword>
<evidence type="ECO:0000259" key="2">
    <source>
        <dbReference type="Pfam" id="PF17131"/>
    </source>
</evidence>